<name>A0AAP9WTQ6_LEPIR</name>
<organism evidence="2 3">
    <name type="scientific">Leptospira interrogans serovar Bataviae</name>
    <dbReference type="NCBI Taxonomy" id="312175"/>
    <lineage>
        <taxon>Bacteria</taxon>
        <taxon>Pseudomonadati</taxon>
        <taxon>Spirochaetota</taxon>
        <taxon>Spirochaetia</taxon>
        <taxon>Leptospirales</taxon>
        <taxon>Leptospiraceae</taxon>
        <taxon>Leptospira</taxon>
    </lineage>
</organism>
<dbReference type="Proteomes" id="UP000663255">
    <property type="component" value="Plasmid p6"/>
</dbReference>
<geneLocation type="plasmid" evidence="1 3">
    <name>p6</name>
</geneLocation>
<geneLocation type="plasmid" evidence="2 3">
    <name>p5</name>
</geneLocation>
<evidence type="ECO:0000313" key="2">
    <source>
        <dbReference type="EMBL" id="QOI53432.1"/>
    </source>
</evidence>
<sequence length="77" mass="8984">MHVDYQIGREGLAMDPYENLEKEMNNCHSWILPKGTIIHFNEIPYYLNANTEILGNNAPKNFVPPTDEDIQRFFDAE</sequence>
<keyword evidence="2" id="KW-0614">Plasmid</keyword>
<gene>
    <name evidence="1" type="ORF">Lepto1489_23760</name>
    <name evidence="2" type="ORF">Lepto1489_23910</name>
</gene>
<dbReference type="AlphaFoldDB" id="A0AAP9WTQ6"/>
<accession>A0AAP9WTQ6</accession>
<protein>
    <submittedName>
        <fullName evidence="2">Uncharacterized protein</fullName>
    </submittedName>
</protein>
<reference evidence="2" key="1">
    <citation type="submission" date="2019-09" db="EMBL/GenBank/DDBJ databases">
        <title>Comparative Genomics of Leptospira interrogans Reveals Genome Plasticity - A Common Adaptive Strategy for Survival in Various Hosts.</title>
        <authorList>
            <person name="Ramli S.R."/>
            <person name="Bunk B."/>
            <person name="Goris M."/>
            <person name="Bhuju S."/>
            <person name="Jarek M."/>
            <person name="Sproer C."/>
            <person name="Mustakim S."/>
            <person name="Strommenger B."/>
            <person name="Pessler F."/>
        </authorList>
    </citation>
    <scope>NUCLEOTIDE SEQUENCE</scope>
    <source>
        <strain evidence="2">1489</strain>
        <plasmid evidence="2">p5</plasmid>
        <plasmid evidence="1">p6</plasmid>
    </source>
</reference>
<proteinExistence type="predicted"/>
<evidence type="ECO:0000313" key="1">
    <source>
        <dbReference type="EMBL" id="QOI53370.1"/>
    </source>
</evidence>
<dbReference type="Proteomes" id="UP000663255">
    <property type="component" value="Plasmid p5"/>
</dbReference>
<dbReference type="EMBL" id="CP043900">
    <property type="protein sequence ID" value="QOI53370.1"/>
    <property type="molecule type" value="Genomic_DNA"/>
</dbReference>
<dbReference type="EMBL" id="CP043901">
    <property type="protein sequence ID" value="QOI53432.1"/>
    <property type="molecule type" value="Genomic_DNA"/>
</dbReference>
<evidence type="ECO:0000313" key="3">
    <source>
        <dbReference type="Proteomes" id="UP000663255"/>
    </source>
</evidence>